<dbReference type="PRINTS" id="PR00704">
    <property type="entry name" value="CALPAIN"/>
</dbReference>
<dbReference type="InterPro" id="IPR001300">
    <property type="entry name" value="Peptidase_C2_calpain_cat"/>
</dbReference>
<dbReference type="PANTHER" id="PTHR10183:SF433">
    <property type="entry name" value="CALPAIN-A-RELATED"/>
    <property type="match status" value="1"/>
</dbReference>
<dbReference type="Proteomes" id="UP000829291">
    <property type="component" value="Chromosome 6"/>
</dbReference>
<feature type="active site" evidence="2">
    <location>
        <position position="305"/>
    </location>
</feature>
<sequence length="570" mass="65358">MSGDSTNSPFEYCKKTSETLKQCKVYDCRQKFGNLYVQGEPLKGGFVGANVTTIFKLGEEGSGIKPRGPIQDYDQLKKECLASGKSFEDPLFPRTSTLSVPRAGYDNADIVYRGIEWIRAKDIPKDKPAEFVVDGTSRMDIAQGKLADCWFQAGLSALAMNPILWSKVVPKGQSFREGEYAGIFHFRFWYFGKWVDVVVDDYLPMLWNGSQSVYAHSTENNEFWCALLTKAYAKLYGDWGAVNWGACGEAMEDFTGGIVRVYSNDDENLFNNLLDGQEENALMACMRPRLNDHEPGYEAGLFEGHVYTVTKVYTNYVDGEDRVEWVRLRDPYGKYEWTGELSEGSREWKEVPEKLKKELEMVTKRDGEFWMPFKKFKSFFTIVEICYIIPKSLTDGSSREGKTDWQVKVFEGEWLHGVTDDELSLSDRVPQYRITVKPRDKESECTVVVAVMQKYQRIKRAENRKIGFKIYELKDPKNLPKSLSVRFFERHTPVYKNWGSPRREICYSVQLKAGTYCIVPQIWHPQGKEEFLLRVYARNFADDKESDGEDGTDVVDEAVPELGPVPDEDA</sequence>
<gene>
    <name evidence="7" type="primary">LOC107226751</name>
</gene>
<feature type="compositionally biased region" description="Acidic residues" evidence="4">
    <location>
        <begin position="544"/>
        <end position="559"/>
    </location>
</feature>
<evidence type="ECO:0000256" key="1">
    <source>
        <dbReference type="ARBA" id="ARBA00007623"/>
    </source>
</evidence>
<dbReference type="Gene3D" id="3.90.70.10">
    <property type="entry name" value="Cysteine proteinases"/>
    <property type="match status" value="1"/>
</dbReference>
<dbReference type="RefSeq" id="XP_015523145.2">
    <property type="nucleotide sequence ID" value="XM_015667659.2"/>
</dbReference>
<proteinExistence type="inferred from homology"/>
<dbReference type="Pfam" id="PF01067">
    <property type="entry name" value="Calpain_III"/>
    <property type="match status" value="1"/>
</dbReference>
<dbReference type="OrthoDB" id="424753at2759"/>
<dbReference type="InterPro" id="IPR022683">
    <property type="entry name" value="Calpain_III"/>
</dbReference>
<dbReference type="InterPro" id="IPR038765">
    <property type="entry name" value="Papain-like_cys_pep_sf"/>
</dbReference>
<dbReference type="Pfam" id="PF00648">
    <property type="entry name" value="Peptidase_C2"/>
    <property type="match status" value="1"/>
</dbReference>
<evidence type="ECO:0000259" key="5">
    <source>
        <dbReference type="PROSITE" id="PS50203"/>
    </source>
</evidence>
<dbReference type="CDD" id="cd00044">
    <property type="entry name" value="CysPc"/>
    <property type="match status" value="1"/>
</dbReference>
<reference evidence="7" key="1">
    <citation type="submission" date="2025-08" db="UniProtKB">
        <authorList>
            <consortium name="RefSeq"/>
        </authorList>
    </citation>
    <scope>IDENTIFICATION</scope>
    <source>
        <tissue evidence="7">Thorax and Abdomen</tissue>
    </source>
</reference>
<organism evidence="7">
    <name type="scientific">Neodiprion lecontei</name>
    <name type="common">Redheaded pine sawfly</name>
    <dbReference type="NCBI Taxonomy" id="441921"/>
    <lineage>
        <taxon>Eukaryota</taxon>
        <taxon>Metazoa</taxon>
        <taxon>Ecdysozoa</taxon>
        <taxon>Arthropoda</taxon>
        <taxon>Hexapoda</taxon>
        <taxon>Insecta</taxon>
        <taxon>Pterygota</taxon>
        <taxon>Neoptera</taxon>
        <taxon>Endopterygota</taxon>
        <taxon>Hymenoptera</taxon>
        <taxon>Tenthredinoidea</taxon>
        <taxon>Diprionidae</taxon>
        <taxon>Diprioninae</taxon>
        <taxon>Neodiprion</taxon>
    </lineage>
</organism>
<comment type="caution">
    <text evidence="3">Lacks conserved residue(s) required for the propagation of feature annotation.</text>
</comment>
<dbReference type="GeneID" id="107226751"/>
<accession>A0A6J0C9Q7</accession>
<feature type="domain" description="Calpain catalytic" evidence="5">
    <location>
        <begin position="86"/>
        <end position="389"/>
    </location>
</feature>
<evidence type="ECO:0000313" key="6">
    <source>
        <dbReference type="Proteomes" id="UP000829291"/>
    </source>
</evidence>
<dbReference type="InterPro" id="IPR022682">
    <property type="entry name" value="Calpain_domain_III"/>
</dbReference>
<dbReference type="InterPro" id="IPR022684">
    <property type="entry name" value="Calpain_cysteine_protease"/>
</dbReference>
<dbReference type="SMART" id="SM00720">
    <property type="entry name" value="calpain_III"/>
    <property type="match status" value="1"/>
</dbReference>
<dbReference type="KEGG" id="nlo:107226751"/>
<comment type="similarity">
    <text evidence="1">Belongs to the peptidase C2 family.</text>
</comment>
<dbReference type="AlphaFoldDB" id="A0A6J0C9Q7"/>
<dbReference type="GO" id="GO:0004198">
    <property type="term" value="F:calcium-dependent cysteine-type endopeptidase activity"/>
    <property type="evidence" value="ECO:0007669"/>
    <property type="project" value="InterPro"/>
</dbReference>
<evidence type="ECO:0000256" key="4">
    <source>
        <dbReference type="SAM" id="MobiDB-lite"/>
    </source>
</evidence>
<feature type="region of interest" description="Disordered" evidence="4">
    <location>
        <begin position="543"/>
        <end position="570"/>
    </location>
</feature>
<name>A0A6J0C9Q7_NEOLC</name>
<dbReference type="SUPFAM" id="SSF54001">
    <property type="entry name" value="Cysteine proteinases"/>
    <property type="match status" value="1"/>
</dbReference>
<dbReference type="Gene3D" id="2.60.120.380">
    <property type="match status" value="1"/>
</dbReference>
<evidence type="ECO:0000256" key="2">
    <source>
        <dbReference type="PIRSR" id="PIRSR622684-1"/>
    </source>
</evidence>
<dbReference type="GO" id="GO:0005737">
    <property type="term" value="C:cytoplasm"/>
    <property type="evidence" value="ECO:0007669"/>
    <property type="project" value="TreeGrafter"/>
</dbReference>
<dbReference type="GO" id="GO:0006508">
    <property type="term" value="P:proteolysis"/>
    <property type="evidence" value="ECO:0007669"/>
    <property type="project" value="InterPro"/>
</dbReference>
<dbReference type="PROSITE" id="PS50203">
    <property type="entry name" value="CALPAIN_CAT"/>
    <property type="match status" value="1"/>
</dbReference>
<evidence type="ECO:0000256" key="3">
    <source>
        <dbReference type="PROSITE-ProRule" id="PRU00239"/>
    </source>
</evidence>
<dbReference type="PANTHER" id="PTHR10183">
    <property type="entry name" value="CALPAIN"/>
    <property type="match status" value="1"/>
</dbReference>
<evidence type="ECO:0000313" key="7">
    <source>
        <dbReference type="RefSeq" id="XP_015523145.2"/>
    </source>
</evidence>
<dbReference type="SMART" id="SM00230">
    <property type="entry name" value="CysPc"/>
    <property type="match status" value="1"/>
</dbReference>
<feature type="active site" evidence="2">
    <location>
        <position position="149"/>
    </location>
</feature>
<dbReference type="InterPro" id="IPR036213">
    <property type="entry name" value="Calpain_III_sf"/>
</dbReference>
<protein>
    <submittedName>
        <fullName evidence="7">Calpain-A</fullName>
    </submittedName>
</protein>
<dbReference type="SUPFAM" id="SSF49758">
    <property type="entry name" value="Calpain large subunit, middle domain (domain III)"/>
    <property type="match status" value="1"/>
</dbReference>
<dbReference type="InParanoid" id="A0A6J0C9Q7"/>
<keyword evidence="6" id="KW-1185">Reference proteome</keyword>